<organism evidence="4 5">
    <name type="scientific">Bradyrhizobium elkanii</name>
    <dbReference type="NCBI Taxonomy" id="29448"/>
    <lineage>
        <taxon>Bacteria</taxon>
        <taxon>Pseudomonadati</taxon>
        <taxon>Pseudomonadota</taxon>
        <taxon>Alphaproteobacteria</taxon>
        <taxon>Hyphomicrobiales</taxon>
        <taxon>Nitrobacteraceae</taxon>
        <taxon>Bradyrhizobium</taxon>
    </lineage>
</organism>
<accession>A0A8I1XZP7</accession>
<proteinExistence type="inferred from homology"/>
<dbReference type="CDD" id="cd06464">
    <property type="entry name" value="ACD_sHsps-like"/>
    <property type="match status" value="1"/>
</dbReference>
<dbReference type="RefSeq" id="WP_172648619.1">
    <property type="nucleotide sequence ID" value="NZ_JAFICZ010000001.1"/>
</dbReference>
<dbReference type="PANTHER" id="PTHR11527">
    <property type="entry name" value="HEAT-SHOCK PROTEIN 20 FAMILY MEMBER"/>
    <property type="match status" value="1"/>
</dbReference>
<dbReference type="Proteomes" id="UP000673383">
    <property type="component" value="Unassembled WGS sequence"/>
</dbReference>
<comment type="caution">
    <text evidence="4">The sequence shown here is derived from an EMBL/GenBank/DDBJ whole genome shotgun (WGS) entry which is preliminary data.</text>
</comment>
<evidence type="ECO:0000256" key="2">
    <source>
        <dbReference type="RuleBase" id="RU003616"/>
    </source>
</evidence>
<dbReference type="AlphaFoldDB" id="A0A8I1XZP7"/>
<gene>
    <name evidence="4" type="ORF">JOH49_000691</name>
</gene>
<evidence type="ECO:0000256" key="1">
    <source>
        <dbReference type="PROSITE-ProRule" id="PRU00285"/>
    </source>
</evidence>
<evidence type="ECO:0000313" key="4">
    <source>
        <dbReference type="EMBL" id="MBP1290938.1"/>
    </source>
</evidence>
<name>A0A8I1XZP7_BRAEL</name>
<sequence>MAEAAIKLPIKTESTSAAQPAKNWQPFETLRNQIDRLFHDFQSGFLQAPSYRSLLDMEPFWRRDFGFSVTPAIDIVEKEKAFEITAELPGLDAKNIDLQLSDDVLTIKGEKQDVKEEKAKDRYVSERRYGSFRRSLQIPGSVDADKIEATFRNGILTVSLPKSPEVQKQKSIPVK</sequence>
<feature type="domain" description="SHSP" evidence="3">
    <location>
        <begin position="64"/>
        <end position="175"/>
    </location>
</feature>
<dbReference type="Pfam" id="PF00011">
    <property type="entry name" value="HSP20"/>
    <property type="match status" value="1"/>
</dbReference>
<evidence type="ECO:0000313" key="5">
    <source>
        <dbReference type="Proteomes" id="UP000673383"/>
    </source>
</evidence>
<dbReference type="InterPro" id="IPR002068">
    <property type="entry name" value="A-crystallin/Hsp20_dom"/>
</dbReference>
<dbReference type="PROSITE" id="PS01031">
    <property type="entry name" value="SHSP"/>
    <property type="match status" value="1"/>
</dbReference>
<dbReference type="SUPFAM" id="SSF49764">
    <property type="entry name" value="HSP20-like chaperones"/>
    <property type="match status" value="1"/>
</dbReference>
<reference evidence="4" key="1">
    <citation type="submission" date="2021-02" db="EMBL/GenBank/DDBJ databases">
        <title>Genomic Encyclopedia of Type Strains, Phase IV (KMG-V): Genome sequencing to study the core and pangenomes of soil and plant-associated prokaryotes.</title>
        <authorList>
            <person name="Whitman W."/>
        </authorList>
    </citation>
    <scope>NUCLEOTIDE SEQUENCE</scope>
    <source>
        <strain evidence="4">USDA 406</strain>
    </source>
</reference>
<dbReference type="EMBL" id="JAFICZ010000001">
    <property type="protein sequence ID" value="MBP1290938.1"/>
    <property type="molecule type" value="Genomic_DNA"/>
</dbReference>
<protein>
    <submittedName>
        <fullName evidence="4">HSP20 family protein</fullName>
    </submittedName>
</protein>
<dbReference type="Gene3D" id="2.60.40.790">
    <property type="match status" value="1"/>
</dbReference>
<dbReference type="InterPro" id="IPR008978">
    <property type="entry name" value="HSP20-like_chaperone"/>
</dbReference>
<dbReference type="InterPro" id="IPR031107">
    <property type="entry name" value="Small_HSP"/>
</dbReference>
<evidence type="ECO:0000259" key="3">
    <source>
        <dbReference type="PROSITE" id="PS01031"/>
    </source>
</evidence>
<comment type="similarity">
    <text evidence="1 2">Belongs to the small heat shock protein (HSP20) family.</text>
</comment>